<reference evidence="5 6" key="1">
    <citation type="submission" date="2016-07" db="EMBL/GenBank/DDBJ databases">
        <title>Detection of Helicobacter winghamensis from caecal content of red fox (Vulpes vulpes).</title>
        <authorList>
            <person name="Zanoni R.G."/>
            <person name="Florio D."/>
            <person name="Caffara M."/>
            <person name="Renzi M."/>
            <person name="Parisi A."/>
            <person name="Pasquali F."/>
            <person name="Manfreda G."/>
        </authorList>
    </citation>
    <scope>NUCLEOTIDE SEQUENCE [LARGE SCALE GENOMIC DNA]</scope>
    <source>
        <strain evidence="5 6">295_13</strain>
    </source>
</reference>
<feature type="chain" id="PRO_5014768778" evidence="3">
    <location>
        <begin position="22"/>
        <end position="371"/>
    </location>
</feature>
<protein>
    <submittedName>
        <fullName evidence="5">Branched-chain amino acid ABC transporter substrate-binding protein</fullName>
    </submittedName>
</protein>
<dbReference type="RefSeq" id="WP_006803063.1">
    <property type="nucleotide sequence ID" value="NZ_CABKOI010000019.1"/>
</dbReference>
<gene>
    <name evidence="5" type="ORF">BCM31_05405</name>
</gene>
<dbReference type="GeneID" id="97290518"/>
<evidence type="ECO:0000313" key="6">
    <source>
        <dbReference type="Proteomes" id="UP000233350"/>
    </source>
</evidence>
<organism evidence="5 6">
    <name type="scientific">Helicobacter winghamensis</name>
    <dbReference type="NCBI Taxonomy" id="157268"/>
    <lineage>
        <taxon>Bacteria</taxon>
        <taxon>Pseudomonadati</taxon>
        <taxon>Campylobacterota</taxon>
        <taxon>Epsilonproteobacteria</taxon>
        <taxon>Campylobacterales</taxon>
        <taxon>Helicobacteraceae</taxon>
        <taxon>Helicobacter</taxon>
    </lineage>
</organism>
<proteinExistence type="inferred from homology"/>
<accession>A0A2N3PHD0</accession>
<dbReference type="PANTHER" id="PTHR30483:SF6">
    <property type="entry name" value="PERIPLASMIC BINDING PROTEIN OF ABC TRANSPORTER FOR NATURAL AMINO ACIDS"/>
    <property type="match status" value="1"/>
</dbReference>
<sequence length="371" mass="39622">MRKAILAMSLACGMLVGTLNAETIKIGVVLPISGAVGGFGELGKRGIDLAYKAQSKTKNGDSIELIFIDNKSDKIESANAMQKLVSSDKVSVVIGPMISTNALAMTKIADDSKTPLISPVATNDRVTKGKKFVSRVSFADSFQGIIAANLAYKDLGLKKAAVLFDNSSDYSIGLARAFKNQFKKLGGEIVIEANAQAGTKDFKAQISSIKAKNPDILYLPIYYNEGALIAVQAKQLGLSVPTIGGDGLVSNKIFFDVAKDAGNGYMVTDYYSTSAKQTPKGEQFMKDYEVTYKEPVSTFSAMLADAYGIALQAIEACGAKDRECINEKIRNVQNYEGIGGNVSLNNGEAVRSAVINEVKDGKLIYKTTVNP</sequence>
<comment type="caution">
    <text evidence="5">The sequence shown here is derived from an EMBL/GenBank/DDBJ whole genome shotgun (WGS) entry which is preliminary data.</text>
</comment>
<dbReference type="STRING" id="556267.HWAG_01367"/>
<evidence type="ECO:0000256" key="1">
    <source>
        <dbReference type="ARBA" id="ARBA00010062"/>
    </source>
</evidence>
<feature type="signal peptide" evidence="3">
    <location>
        <begin position="1"/>
        <end position="21"/>
    </location>
</feature>
<dbReference type="PANTHER" id="PTHR30483">
    <property type="entry name" value="LEUCINE-SPECIFIC-BINDING PROTEIN"/>
    <property type="match status" value="1"/>
</dbReference>
<dbReference type="InterPro" id="IPR028082">
    <property type="entry name" value="Peripla_BP_I"/>
</dbReference>
<keyword evidence="2 3" id="KW-0732">Signal</keyword>
<evidence type="ECO:0000259" key="4">
    <source>
        <dbReference type="Pfam" id="PF13458"/>
    </source>
</evidence>
<name>A0A2N3PHD0_9HELI</name>
<dbReference type="EMBL" id="MBPK01000046">
    <property type="protein sequence ID" value="PKT79760.1"/>
    <property type="molecule type" value="Genomic_DNA"/>
</dbReference>
<evidence type="ECO:0000256" key="3">
    <source>
        <dbReference type="SAM" id="SignalP"/>
    </source>
</evidence>
<evidence type="ECO:0000256" key="2">
    <source>
        <dbReference type="ARBA" id="ARBA00022729"/>
    </source>
</evidence>
<dbReference type="InterPro" id="IPR051010">
    <property type="entry name" value="BCAA_transport"/>
</dbReference>
<dbReference type="CDD" id="cd06347">
    <property type="entry name" value="PBP1_ABC_LivK_ligand_binding-like"/>
    <property type="match status" value="1"/>
</dbReference>
<dbReference type="Pfam" id="PF13458">
    <property type="entry name" value="Peripla_BP_6"/>
    <property type="match status" value="1"/>
</dbReference>
<dbReference type="InterPro" id="IPR028081">
    <property type="entry name" value="Leu-bd"/>
</dbReference>
<dbReference type="Gene3D" id="3.40.50.2300">
    <property type="match status" value="2"/>
</dbReference>
<keyword evidence="6" id="KW-1185">Reference proteome</keyword>
<comment type="similarity">
    <text evidence="1">Belongs to the leucine-binding protein family.</text>
</comment>
<feature type="domain" description="Leucine-binding protein" evidence="4">
    <location>
        <begin position="23"/>
        <end position="361"/>
    </location>
</feature>
<dbReference type="AlphaFoldDB" id="A0A2N3PHD0"/>
<evidence type="ECO:0000313" key="5">
    <source>
        <dbReference type="EMBL" id="PKT79760.1"/>
    </source>
</evidence>
<dbReference type="Proteomes" id="UP000233350">
    <property type="component" value="Unassembled WGS sequence"/>
</dbReference>
<dbReference type="SUPFAM" id="SSF53822">
    <property type="entry name" value="Periplasmic binding protein-like I"/>
    <property type="match status" value="1"/>
</dbReference>
<dbReference type="OrthoDB" id="9772589at2"/>